<evidence type="ECO:0000313" key="3">
    <source>
        <dbReference type="Proteomes" id="UP000663882"/>
    </source>
</evidence>
<reference evidence="2" key="1">
    <citation type="submission" date="2021-02" db="EMBL/GenBank/DDBJ databases">
        <authorList>
            <person name="Nowell W R."/>
        </authorList>
    </citation>
    <scope>NUCLEOTIDE SEQUENCE</scope>
</reference>
<proteinExistence type="predicted"/>
<dbReference type="AlphaFoldDB" id="A0A814P8Q9"/>
<dbReference type="InterPro" id="IPR000073">
    <property type="entry name" value="AB_hydrolase_1"/>
</dbReference>
<dbReference type="Gene3D" id="3.40.50.1820">
    <property type="entry name" value="alpha/beta hydrolase"/>
    <property type="match status" value="1"/>
</dbReference>
<dbReference type="SUPFAM" id="SSF53474">
    <property type="entry name" value="alpha/beta-Hydrolases"/>
    <property type="match status" value="1"/>
</dbReference>
<dbReference type="Proteomes" id="UP000663882">
    <property type="component" value="Unassembled WGS sequence"/>
</dbReference>
<organism evidence="2 3">
    <name type="scientific">Rotaria sordida</name>
    <dbReference type="NCBI Taxonomy" id="392033"/>
    <lineage>
        <taxon>Eukaryota</taxon>
        <taxon>Metazoa</taxon>
        <taxon>Spiralia</taxon>
        <taxon>Gnathifera</taxon>
        <taxon>Rotifera</taxon>
        <taxon>Eurotatoria</taxon>
        <taxon>Bdelloidea</taxon>
        <taxon>Philodinida</taxon>
        <taxon>Philodinidae</taxon>
        <taxon>Rotaria</taxon>
    </lineage>
</organism>
<dbReference type="InterPro" id="IPR050471">
    <property type="entry name" value="AB_hydrolase"/>
</dbReference>
<dbReference type="EMBL" id="CAJNOO010001144">
    <property type="protein sequence ID" value="CAF1104516.1"/>
    <property type="molecule type" value="Genomic_DNA"/>
</dbReference>
<comment type="caution">
    <text evidence="2">The sequence shown here is derived from an EMBL/GenBank/DDBJ whole genome shotgun (WGS) entry which is preliminary data.</text>
</comment>
<gene>
    <name evidence="2" type="ORF">RFH988_LOCUS19495</name>
</gene>
<dbReference type="OrthoDB" id="10028263at2759"/>
<dbReference type="InterPro" id="IPR029058">
    <property type="entry name" value="AB_hydrolase_fold"/>
</dbReference>
<accession>A0A814P8Q9</accession>
<evidence type="ECO:0000259" key="1">
    <source>
        <dbReference type="Pfam" id="PF12697"/>
    </source>
</evidence>
<dbReference type="PANTHER" id="PTHR43433">
    <property type="entry name" value="HYDROLASE, ALPHA/BETA FOLD FAMILY PROTEIN"/>
    <property type="match status" value="1"/>
</dbReference>
<feature type="domain" description="AB hydrolase-1" evidence="1">
    <location>
        <begin position="16"/>
        <end position="181"/>
    </location>
</feature>
<evidence type="ECO:0000313" key="2">
    <source>
        <dbReference type="EMBL" id="CAF1104516.1"/>
    </source>
</evidence>
<sequence length="201" mass="22883">MDSRRQGRSTLSSTSISYDLMMTDVIGLLNYLGIRQVHVVGWSDGAIIGLNLAMNYPNRLISLFAFAANYIPSGVKDISSSAVFNAYLERTRIEYEQLNPIKDYQSLFNNLTTMLATLPNWSQSDFKKILSNIFVWIVDADHEEAIYRDQPDTMALWIPQAGELIIPRTSHFALIQDPETFMMAIAQFMTKCISLMRNQAR</sequence>
<protein>
    <recommendedName>
        <fullName evidence="1">AB hydrolase-1 domain-containing protein</fullName>
    </recommendedName>
</protein>
<dbReference type="Pfam" id="PF12697">
    <property type="entry name" value="Abhydrolase_6"/>
    <property type="match status" value="1"/>
</dbReference>
<name>A0A814P8Q9_9BILA</name>
<dbReference type="PANTHER" id="PTHR43433:SF5">
    <property type="entry name" value="AB HYDROLASE-1 DOMAIN-CONTAINING PROTEIN"/>
    <property type="match status" value="1"/>
</dbReference>